<gene>
    <name evidence="1" type="ORF">BST63_35760</name>
</gene>
<accession>A0ABX3WTQ8</accession>
<dbReference type="Proteomes" id="UP000193884">
    <property type="component" value="Unassembled WGS sequence"/>
</dbReference>
<comment type="caution">
    <text evidence="1">The sequence shown here is derived from an EMBL/GenBank/DDBJ whole genome shotgun (WGS) entry which is preliminary data.</text>
</comment>
<proteinExistence type="predicted"/>
<organism evidence="1 2">
    <name type="scientific">Bradyrhizobium canariense</name>
    <dbReference type="NCBI Taxonomy" id="255045"/>
    <lineage>
        <taxon>Bacteria</taxon>
        <taxon>Pseudomonadati</taxon>
        <taxon>Pseudomonadota</taxon>
        <taxon>Alphaproteobacteria</taxon>
        <taxon>Hyphomicrobiales</taxon>
        <taxon>Nitrobacteraceae</taxon>
        <taxon>Bradyrhizobium</taxon>
    </lineage>
</organism>
<evidence type="ECO:0000313" key="2">
    <source>
        <dbReference type="Proteomes" id="UP000193884"/>
    </source>
</evidence>
<keyword evidence="2" id="KW-1185">Reference proteome</keyword>
<sequence>MHRKARDGNKEANTKPKRLLADAMLTIGIEGSPGKEMVTLAEKRKAVAHLVDAHGMSERRARKAAAAA</sequence>
<reference evidence="1 2" key="1">
    <citation type="submission" date="2017-03" db="EMBL/GenBank/DDBJ databases">
        <title>Whole genome sequences of fourteen strains of Bradyrhizobium canariense and one strain of Bradyrhizobium japonicum isolated from Lupinus (Papilionoideae: Genisteae) species in Algeria.</title>
        <authorList>
            <person name="Crovadore J."/>
            <person name="Chekireb D."/>
            <person name="Brachmann A."/>
            <person name="Chablais R."/>
            <person name="Cochard B."/>
            <person name="Lefort F."/>
        </authorList>
    </citation>
    <scope>NUCLEOTIDE SEQUENCE [LARGE SCALE GENOMIC DNA]</scope>
    <source>
        <strain evidence="1 2">UBMAN05</strain>
    </source>
</reference>
<dbReference type="EMBL" id="NAFK01000177">
    <property type="protein sequence ID" value="OSJ21075.1"/>
    <property type="molecule type" value="Genomic_DNA"/>
</dbReference>
<evidence type="ECO:0000313" key="1">
    <source>
        <dbReference type="EMBL" id="OSJ21075.1"/>
    </source>
</evidence>
<name>A0ABX3WTQ8_9BRAD</name>
<protein>
    <submittedName>
        <fullName evidence="1">Uncharacterized protein</fullName>
    </submittedName>
</protein>